<sequence>MQEELLQFDRLQVWELVDKPFGKSIIRIKWLWKNKKDKYQTMIRNKARLVAKGYAHEEGIDFEESFALVARLEVVWIFIAYEAHKSFPIYQLDVKTSFLNGPLKEEVYVAQPDGFVDPDHTEKVYRLRKALYGLKQAPRAWYGELLKFLISKGFTKGTIDPTLFTIRYGENILLVQIYINDIIFGSTNLKFSKRFEKLMHSRFEMSLMGEMKFFLGLQIHQSPSGIFVNQAKYTLEILHKHGMEKDADHAGCIDSRKSTSGGIQFLGDKLVSWMSKKTEYQLANMFTKALPEDRFKYLVRRIVIGYDGDECDKERMPTKIELTLEQSQQGASNDVLISIEGVEELKRNDPDENSSQSPPHIDHHCCYGCGDSLDGIFCQRCTCKSCGNGSHHGYNCPPKVLIISNPEPCHDQNVKEFPQTLPSFHPTCYSNDENSFAYDSTPNLVNDSPNVFNPSSQPPMYFYEFCGNDAHYSYGCPPQVPFIYDPEPCYNQDFNFPQNFQSSQQQYPCCENCPHDTFQCQPMNYYERNPCYDSNYSGFDNFQPSQPVIDHLNLQQRINDSMIELRGTFQAWLQQRKDQVCQKIPLCYDDDDDEESSTHLRDIIIFELTSCIATTPVLSTKETKDSLIMRDEHLDTIPEKELDEFIKSSVKDLIPNLSESEDERECEVPACDDFTTFSNLLFDADDDFSSSDDESFSDEDIPKEIYSNPLFDEEIISIKIDPHHFNAESDLIESLFNQDSSIISSSKIDSLLDEFVGELIFLKSIPPGIDEADCDPEEEIRLIEKLLYDNSSPRPPKEFIFENSNAAIKSLSPSPIPVEDSDSLIEEIDLSFTPDDSMPPGIENDDYDFEGDILILEELLSNDSLSLPGNESFHFYIPSSPRPPAKPLDDDEIEPNLGILTVKVVGDIYEHYVLMHRILPTQPTLSSNEE</sequence>
<reference evidence="2" key="1">
    <citation type="journal article" date="2019" name="Sci. Rep.">
        <title>Draft genome of Tanacetum cinerariifolium, the natural source of mosquito coil.</title>
        <authorList>
            <person name="Yamashiro T."/>
            <person name="Shiraishi A."/>
            <person name="Satake H."/>
            <person name="Nakayama K."/>
        </authorList>
    </citation>
    <scope>NUCLEOTIDE SEQUENCE</scope>
</reference>
<dbReference type="AlphaFoldDB" id="A0A6L2LXN5"/>
<dbReference type="EMBL" id="BKCJ010005153">
    <property type="protein sequence ID" value="GEU65182.1"/>
    <property type="molecule type" value="Genomic_DNA"/>
</dbReference>
<organism evidence="2">
    <name type="scientific">Tanacetum cinerariifolium</name>
    <name type="common">Dalmatian daisy</name>
    <name type="synonym">Chrysanthemum cinerariifolium</name>
    <dbReference type="NCBI Taxonomy" id="118510"/>
    <lineage>
        <taxon>Eukaryota</taxon>
        <taxon>Viridiplantae</taxon>
        <taxon>Streptophyta</taxon>
        <taxon>Embryophyta</taxon>
        <taxon>Tracheophyta</taxon>
        <taxon>Spermatophyta</taxon>
        <taxon>Magnoliopsida</taxon>
        <taxon>eudicotyledons</taxon>
        <taxon>Gunneridae</taxon>
        <taxon>Pentapetalae</taxon>
        <taxon>asterids</taxon>
        <taxon>campanulids</taxon>
        <taxon>Asterales</taxon>
        <taxon>Asteraceae</taxon>
        <taxon>Asteroideae</taxon>
        <taxon>Anthemideae</taxon>
        <taxon>Anthemidinae</taxon>
        <taxon>Tanacetum</taxon>
    </lineage>
</organism>
<dbReference type="InterPro" id="IPR013103">
    <property type="entry name" value="RVT_2"/>
</dbReference>
<name>A0A6L2LXN5_TANCI</name>
<evidence type="ECO:0000259" key="1">
    <source>
        <dbReference type="Pfam" id="PF07727"/>
    </source>
</evidence>
<feature type="domain" description="Reverse transcriptase Ty1/copia-type" evidence="1">
    <location>
        <begin position="12"/>
        <end position="244"/>
    </location>
</feature>
<proteinExistence type="predicted"/>
<gene>
    <name evidence="2" type="ORF">Tci_037160</name>
</gene>
<dbReference type="SUPFAM" id="SSF56672">
    <property type="entry name" value="DNA/RNA polymerases"/>
    <property type="match status" value="1"/>
</dbReference>
<evidence type="ECO:0000313" key="2">
    <source>
        <dbReference type="EMBL" id="GEU65182.1"/>
    </source>
</evidence>
<dbReference type="InterPro" id="IPR043502">
    <property type="entry name" value="DNA/RNA_pol_sf"/>
</dbReference>
<dbReference type="Pfam" id="PF07727">
    <property type="entry name" value="RVT_2"/>
    <property type="match status" value="1"/>
</dbReference>
<comment type="caution">
    <text evidence="2">The sequence shown here is derived from an EMBL/GenBank/DDBJ whole genome shotgun (WGS) entry which is preliminary data.</text>
</comment>
<protein>
    <submittedName>
        <fullName evidence="2">Retrovirus-related Pol polyprotein from transposon TNT 1-94</fullName>
    </submittedName>
</protein>
<accession>A0A6L2LXN5</accession>